<name>A0A1V2TIV5_9NOCA</name>
<dbReference type="Proteomes" id="UP000188836">
    <property type="component" value="Unassembled WGS sequence"/>
</dbReference>
<dbReference type="OrthoDB" id="5188566at2"/>
<evidence type="ECO:0008006" key="4">
    <source>
        <dbReference type="Google" id="ProtNLM"/>
    </source>
</evidence>
<dbReference type="RefSeq" id="WP_077115809.1">
    <property type="nucleotide sequence ID" value="NZ_LOKT01000007.1"/>
</dbReference>
<dbReference type="Gene3D" id="2.60.40.1890">
    <property type="entry name" value="PCu(A)C copper chaperone"/>
    <property type="match status" value="1"/>
</dbReference>
<accession>A0A1V2TIV5</accession>
<dbReference type="EMBL" id="MUMY01000005">
    <property type="protein sequence ID" value="ONM49281.1"/>
    <property type="molecule type" value="Genomic_DNA"/>
</dbReference>
<dbReference type="STRING" id="1538463.B0T36_12060"/>
<comment type="caution">
    <text evidence="2">The sequence shown here is derived from an EMBL/GenBank/DDBJ whole genome shotgun (WGS) entry which is preliminary data.</text>
</comment>
<evidence type="ECO:0000256" key="1">
    <source>
        <dbReference type="SAM" id="SignalP"/>
    </source>
</evidence>
<keyword evidence="1" id="KW-0732">Signal</keyword>
<sequence length="181" mass="18975">MWAGLAALALLLCGCSAGQLAQTSEQSSAVNGTHGRIGDLDLRNVFLHGEPVGPDTNVYRDTRLAFTIVNTSETATDRLVSIASPKASVNLQAPADTLELRPGTSLAAGEPVEQLATPSAPDEKITVPVTIQDPTLVPGLTAPFDFTFEHAGTITLQVPFDVWTAGEPHDSARPLPPDVTP</sequence>
<reference evidence="2 3" key="1">
    <citation type="journal article" date="2016" name="Antonie Van Leeuwenhoek">
        <title>Nocardia donostiensis sp. nov., isolated from human respiratory specimens.</title>
        <authorList>
            <person name="Ercibengoa M."/>
            <person name="Bell M."/>
            <person name="Marimon J.M."/>
            <person name="Humrighouse B."/>
            <person name="Klenk H.P."/>
            <person name="Potter G."/>
            <person name="Perez-Trallero E."/>
        </authorList>
    </citation>
    <scope>NUCLEOTIDE SEQUENCE [LARGE SCALE GENOMIC DNA]</scope>
    <source>
        <strain evidence="2 3">X1655</strain>
    </source>
</reference>
<gene>
    <name evidence="2" type="ORF">B0T46_07800</name>
</gene>
<dbReference type="AlphaFoldDB" id="A0A1V2TIV5"/>
<organism evidence="2 3">
    <name type="scientific">Nocardia donostiensis</name>
    <dbReference type="NCBI Taxonomy" id="1538463"/>
    <lineage>
        <taxon>Bacteria</taxon>
        <taxon>Bacillati</taxon>
        <taxon>Actinomycetota</taxon>
        <taxon>Actinomycetes</taxon>
        <taxon>Mycobacteriales</taxon>
        <taxon>Nocardiaceae</taxon>
        <taxon>Nocardia</taxon>
    </lineage>
</organism>
<keyword evidence="3" id="KW-1185">Reference proteome</keyword>
<evidence type="ECO:0000313" key="3">
    <source>
        <dbReference type="Proteomes" id="UP000188836"/>
    </source>
</evidence>
<protein>
    <recommendedName>
        <fullName evidence="4">Copper chaperone PCu(A)C</fullName>
    </recommendedName>
</protein>
<dbReference type="InterPro" id="IPR036182">
    <property type="entry name" value="PCuAC_sf"/>
</dbReference>
<proteinExistence type="predicted"/>
<dbReference type="InterPro" id="IPR007410">
    <property type="entry name" value="LpqE-like"/>
</dbReference>
<feature type="signal peptide" evidence="1">
    <location>
        <begin position="1"/>
        <end position="21"/>
    </location>
</feature>
<evidence type="ECO:0000313" key="2">
    <source>
        <dbReference type="EMBL" id="ONM49281.1"/>
    </source>
</evidence>
<feature type="chain" id="PRO_5038727573" description="Copper chaperone PCu(A)C" evidence="1">
    <location>
        <begin position="22"/>
        <end position="181"/>
    </location>
</feature>
<dbReference type="Pfam" id="PF04314">
    <property type="entry name" value="PCuAC"/>
    <property type="match status" value="1"/>
</dbReference>